<dbReference type="PANTHER" id="PTHR43639">
    <property type="entry name" value="OXIDOREDUCTASE, SHORT-CHAIN DEHYDROGENASE/REDUCTASE FAMILY (AFU_ORTHOLOGUE AFUA_5G02870)"/>
    <property type="match status" value="1"/>
</dbReference>
<dbReference type="PRINTS" id="PR00081">
    <property type="entry name" value="GDHRDH"/>
</dbReference>
<name>A0ABX7F5G0_9RHOB</name>
<dbReference type="EMBL" id="CP047166">
    <property type="protein sequence ID" value="QRF65719.1"/>
    <property type="molecule type" value="Genomic_DNA"/>
</dbReference>
<dbReference type="RefSeq" id="WP_023852450.1">
    <property type="nucleotide sequence ID" value="NZ_CP047166.1"/>
</dbReference>
<dbReference type="SUPFAM" id="SSF51735">
    <property type="entry name" value="NAD(P)-binding Rossmann-fold domains"/>
    <property type="match status" value="1"/>
</dbReference>
<proteinExistence type="inferred from homology"/>
<dbReference type="InterPro" id="IPR020904">
    <property type="entry name" value="Sc_DH/Rdtase_CS"/>
</dbReference>
<keyword evidence="2" id="KW-0560">Oxidoreductase</keyword>
<dbReference type="PRINTS" id="PR00080">
    <property type="entry name" value="SDRFAMILY"/>
</dbReference>
<dbReference type="CDD" id="cd05233">
    <property type="entry name" value="SDR_c"/>
    <property type="match status" value="1"/>
</dbReference>
<organism evidence="3 4">
    <name type="scientific">Ponticoccus alexandrii</name>
    <dbReference type="NCBI Taxonomy" id="1943633"/>
    <lineage>
        <taxon>Bacteria</taxon>
        <taxon>Pseudomonadati</taxon>
        <taxon>Pseudomonadota</taxon>
        <taxon>Alphaproteobacteria</taxon>
        <taxon>Rhodobacterales</taxon>
        <taxon>Roseobacteraceae</taxon>
        <taxon>Ponticoccus</taxon>
    </lineage>
</organism>
<dbReference type="InterPro" id="IPR036291">
    <property type="entry name" value="NAD(P)-bd_dom_sf"/>
</dbReference>
<dbReference type="PROSITE" id="PS00061">
    <property type="entry name" value="ADH_SHORT"/>
    <property type="match status" value="1"/>
</dbReference>
<protein>
    <submittedName>
        <fullName evidence="3">SDR family oxidoreductase</fullName>
    </submittedName>
</protein>
<dbReference type="Proteomes" id="UP000596387">
    <property type="component" value="Chromosome"/>
</dbReference>
<evidence type="ECO:0000313" key="4">
    <source>
        <dbReference type="Proteomes" id="UP000596387"/>
    </source>
</evidence>
<dbReference type="InterPro" id="IPR002347">
    <property type="entry name" value="SDR_fam"/>
</dbReference>
<reference evidence="3 4" key="1">
    <citation type="submission" date="2019-12" db="EMBL/GenBank/DDBJ databases">
        <title>Complete Genome Sequence of a Quorum-Sensing Bacterium,Rhodobacteraceae bacterium C31, Isolated from a marine microalgae symbiotic bacteria.</title>
        <authorList>
            <person name="Zhang Y."/>
        </authorList>
    </citation>
    <scope>NUCLEOTIDE SEQUENCE [LARGE SCALE GENOMIC DNA]</scope>
    <source>
        <strain evidence="3 4">C31</strain>
    </source>
</reference>
<keyword evidence="4" id="KW-1185">Reference proteome</keyword>
<comment type="similarity">
    <text evidence="1">Belongs to the short-chain dehydrogenases/reductases (SDR) family.</text>
</comment>
<evidence type="ECO:0000256" key="2">
    <source>
        <dbReference type="ARBA" id="ARBA00023002"/>
    </source>
</evidence>
<dbReference type="Pfam" id="PF13561">
    <property type="entry name" value="adh_short_C2"/>
    <property type="match status" value="1"/>
</dbReference>
<evidence type="ECO:0000256" key="1">
    <source>
        <dbReference type="ARBA" id="ARBA00006484"/>
    </source>
</evidence>
<dbReference type="PANTHER" id="PTHR43639:SF1">
    <property type="entry name" value="SHORT-CHAIN DEHYDROGENASE_REDUCTASE FAMILY PROTEIN"/>
    <property type="match status" value="1"/>
</dbReference>
<evidence type="ECO:0000313" key="3">
    <source>
        <dbReference type="EMBL" id="QRF65719.1"/>
    </source>
</evidence>
<gene>
    <name evidence="3" type="ORF">GQA70_04925</name>
</gene>
<sequence>MTTQFAKYPSLEGRTVLITGGASGIGAEIVRAFAAQGARTGFVDFDEDTARALVTDAAGEVDFEPCDLRDVKALRSAFSRLTERLGAADVLVNNAARDDRHDWRDVTPEYWDERQATNLRHAFFAIQAVAPGMIEKGKGSIINMGSSSWWQAMGNMPAYTTAKAAVHGLTRGMARDLGPHGIRVNTVVPGWVMTERQKELWVTPEAMETNLARQCLPVPLEPVYLARMVLFLASDDAAMCTAGNFMVEGGSI</sequence>
<dbReference type="Gene3D" id="3.40.50.720">
    <property type="entry name" value="NAD(P)-binding Rossmann-like Domain"/>
    <property type="match status" value="1"/>
</dbReference>
<accession>A0ABX7F5G0</accession>